<sequence>MTTAADALLHPRHIEAEQHEATSQRGFGAFMHSHLPHPRGLSLHGSPQTMTAESITDQTAQYVGALKREAFGEFGEHDSDGHTVADRDAGLGEGNVVTKVLDDPHSVRLDGGTGKYFRSNDETLSSDAQRRNSELSDSDMKGGENMAEGVERRASIGSREGKVLNGFSPTQNGVVADSDATARINPFHRMSYPEGTSPPWIAKPLVPIQGDVRSDPSLAPVHIKRVSRDTVVLIPATPAIDSIPDPPPAVEVSQSTTHFAIKHDQMRQLELTDGYLAVITQPEEKKPGFFGRFERAFTRGGHGNLAAERQWPDGASQSGPSQPPNSGDFLRQGPLGDDSTEVQGNAPPSPPISDHGVGNEHNDIRDIGQAMATVPSQSSRVFQPLGNMRATSAHAEPISDPVALNGHASNAGLPPIPKYTNLSVVSTVDGTSSQRSISGQSYTTEPEPMDAMEETQRDGGLMTNTLLRPINTGMLEGATSGNYIASANSSPTANAASSADKAVVLAPPVLVGTTRSGSIAAIKRGLGKTSNATGSRRSSTAGSSLVDIDNRGVSPVSLQAVGRRMSSDRYSQKARPPVDQYAQNGLGLGIPSNSAQGISAALSPASQPSPLLPPIMPERRNTTNGLSSPKAPSRSPLASSQSQLQIPQSPNATSSFAGGLLGPKKRQMTDVPGLNGSSLDPDILAEADRLRKERLNRRQRRRSGSGDEDNRNDGESTSGVQPSTSEETNGDVLPARARSQSKQKERQPPAEQERVLVGNLIGEDHVNFVLMYNMLTGIRIGVSRCQAKMKRPVTNEDYTAKHKYSFDIVGNELTPSARYDFKFKDYAPWVFRELREDYFHLDPADYLLSLTAKYILSELGSPGKSGSFFYFSRDYRFIIKTIHHAEHKYLRSILKDYHHHVKNNPHTLLSRFYGLHRVKLPRGRKIHFVIMNNLFPPHRDIHETYDLKGSTWGREYPEEKAKENPKATLKDLNWIHRGRTFQLGPEKRALFSEQLRRDTEFLKMIGVMDYSLLIGIHNMERGNRDNIRENQLSVFHPDVGGLSRRKPSSVKGNSEASAVRKIVKRSDPKAMSSAVQELPTIDSTDRRHFLFYQDEGGLRATDEANQVMDIIYYLGVIDILTPYNTVKRLEHLWRGTTIDRHMISCVPPQEYGERFLKFLLSYMRGAEANGRQKTE</sequence>
<keyword evidence="2" id="KW-1185">Reference proteome</keyword>
<accession>A0ACC2W1Z0</accession>
<proteinExistence type="predicted"/>
<evidence type="ECO:0000313" key="2">
    <source>
        <dbReference type="Proteomes" id="UP001227268"/>
    </source>
</evidence>
<organism evidence="1 2">
    <name type="scientific">Naganishia friedmannii</name>
    <dbReference type="NCBI Taxonomy" id="89922"/>
    <lineage>
        <taxon>Eukaryota</taxon>
        <taxon>Fungi</taxon>
        <taxon>Dikarya</taxon>
        <taxon>Basidiomycota</taxon>
        <taxon>Agaricomycotina</taxon>
        <taxon>Tremellomycetes</taxon>
        <taxon>Filobasidiales</taxon>
        <taxon>Filobasidiaceae</taxon>
        <taxon>Naganishia</taxon>
    </lineage>
</organism>
<name>A0ACC2W1Z0_9TREE</name>
<protein>
    <submittedName>
        <fullName evidence="1">Uncharacterized protein</fullName>
    </submittedName>
</protein>
<gene>
    <name evidence="1" type="ORF">QFC21_001604</name>
</gene>
<reference evidence="1" key="1">
    <citation type="submission" date="2023-04" db="EMBL/GenBank/DDBJ databases">
        <title>Draft Genome sequencing of Naganishia species isolated from polar environments using Oxford Nanopore Technology.</title>
        <authorList>
            <person name="Leo P."/>
            <person name="Venkateswaran K."/>
        </authorList>
    </citation>
    <scope>NUCLEOTIDE SEQUENCE</scope>
    <source>
        <strain evidence="1">MNA-CCFEE 5423</strain>
    </source>
</reference>
<dbReference type="Proteomes" id="UP001227268">
    <property type="component" value="Unassembled WGS sequence"/>
</dbReference>
<comment type="caution">
    <text evidence="1">The sequence shown here is derived from an EMBL/GenBank/DDBJ whole genome shotgun (WGS) entry which is preliminary data.</text>
</comment>
<dbReference type="EMBL" id="JASBWT010000004">
    <property type="protein sequence ID" value="KAJ9105239.1"/>
    <property type="molecule type" value="Genomic_DNA"/>
</dbReference>
<evidence type="ECO:0000313" key="1">
    <source>
        <dbReference type="EMBL" id="KAJ9105239.1"/>
    </source>
</evidence>